<evidence type="ECO:0000313" key="2">
    <source>
        <dbReference type="Proteomes" id="UP000653480"/>
    </source>
</evidence>
<dbReference type="RefSeq" id="WP_229689641.1">
    <property type="nucleotide sequence ID" value="NZ_BMMN01000004.1"/>
</dbReference>
<evidence type="ECO:0008006" key="3">
    <source>
        <dbReference type="Google" id="ProtNLM"/>
    </source>
</evidence>
<dbReference type="AlphaFoldDB" id="A0A8H9H3M0"/>
<dbReference type="GO" id="GO:0003824">
    <property type="term" value="F:catalytic activity"/>
    <property type="evidence" value="ECO:0007669"/>
    <property type="project" value="InterPro"/>
</dbReference>
<organism evidence="1 2">
    <name type="scientific">Microbispora bryophytorum</name>
    <dbReference type="NCBI Taxonomy" id="1460882"/>
    <lineage>
        <taxon>Bacteria</taxon>
        <taxon>Bacillati</taxon>
        <taxon>Actinomycetota</taxon>
        <taxon>Actinomycetes</taxon>
        <taxon>Streptosporangiales</taxon>
        <taxon>Streptosporangiaceae</taxon>
        <taxon>Microbispora</taxon>
    </lineage>
</organism>
<dbReference type="SUPFAM" id="SSF56529">
    <property type="entry name" value="FAH"/>
    <property type="match status" value="1"/>
</dbReference>
<dbReference type="EMBL" id="BMMN01000004">
    <property type="protein sequence ID" value="GGO11971.1"/>
    <property type="molecule type" value="Genomic_DNA"/>
</dbReference>
<proteinExistence type="predicted"/>
<dbReference type="InterPro" id="IPR036663">
    <property type="entry name" value="Fumarylacetoacetase_C_sf"/>
</dbReference>
<protein>
    <recommendedName>
        <fullName evidence="3">Fumarylacetoacetase-like C-terminal domain-containing protein</fullName>
    </recommendedName>
</protein>
<evidence type="ECO:0000313" key="1">
    <source>
        <dbReference type="EMBL" id="GGO11971.1"/>
    </source>
</evidence>
<reference evidence="1" key="2">
    <citation type="submission" date="2020-09" db="EMBL/GenBank/DDBJ databases">
        <authorList>
            <person name="Sun Q."/>
            <person name="Zhou Y."/>
        </authorList>
    </citation>
    <scope>NUCLEOTIDE SEQUENCE</scope>
    <source>
        <strain evidence="1">CGMCC 4.7138</strain>
    </source>
</reference>
<keyword evidence="2" id="KW-1185">Reference proteome</keyword>
<accession>A0A8H9H3M0</accession>
<reference evidence="1" key="1">
    <citation type="journal article" date="2014" name="Int. J. Syst. Evol. Microbiol.">
        <title>Complete genome sequence of Corynebacterium casei LMG S-19264T (=DSM 44701T), isolated from a smear-ripened cheese.</title>
        <authorList>
            <consortium name="US DOE Joint Genome Institute (JGI-PGF)"/>
            <person name="Walter F."/>
            <person name="Albersmeier A."/>
            <person name="Kalinowski J."/>
            <person name="Ruckert C."/>
        </authorList>
    </citation>
    <scope>NUCLEOTIDE SEQUENCE</scope>
    <source>
        <strain evidence="1">CGMCC 4.7138</strain>
    </source>
</reference>
<name>A0A8H9H3M0_9ACTN</name>
<gene>
    <name evidence="1" type="ORF">GCM10011574_30020</name>
</gene>
<sequence length="83" mass="9312">MEVLRGPDWCGAVAVAEGPAHLLEELDYAPLVIAPEKIICVGQNYRNHILERGRELPSHPTIFAKYSRALIGECRNVCRREKA</sequence>
<dbReference type="Gene3D" id="3.90.850.10">
    <property type="entry name" value="Fumarylacetoacetase-like, C-terminal domain"/>
    <property type="match status" value="1"/>
</dbReference>
<dbReference type="Proteomes" id="UP000653480">
    <property type="component" value="Unassembled WGS sequence"/>
</dbReference>
<comment type="caution">
    <text evidence="1">The sequence shown here is derived from an EMBL/GenBank/DDBJ whole genome shotgun (WGS) entry which is preliminary data.</text>
</comment>